<protein>
    <submittedName>
        <fullName evidence="1">Uncharacterized protein</fullName>
    </submittedName>
</protein>
<evidence type="ECO:0000313" key="1">
    <source>
        <dbReference type="EMBL" id="KIM86015.1"/>
    </source>
</evidence>
<dbReference type="AlphaFoldDB" id="A0A0C3FPE8"/>
<evidence type="ECO:0000313" key="2">
    <source>
        <dbReference type="Proteomes" id="UP000054166"/>
    </source>
</evidence>
<organism evidence="1 2">
    <name type="scientific">Piloderma croceum (strain F 1598)</name>
    <dbReference type="NCBI Taxonomy" id="765440"/>
    <lineage>
        <taxon>Eukaryota</taxon>
        <taxon>Fungi</taxon>
        <taxon>Dikarya</taxon>
        <taxon>Basidiomycota</taxon>
        <taxon>Agaricomycotina</taxon>
        <taxon>Agaricomycetes</taxon>
        <taxon>Agaricomycetidae</taxon>
        <taxon>Atheliales</taxon>
        <taxon>Atheliaceae</taxon>
        <taxon>Piloderma</taxon>
    </lineage>
</organism>
<dbReference type="Proteomes" id="UP000054166">
    <property type="component" value="Unassembled WGS sequence"/>
</dbReference>
<reference evidence="2" key="2">
    <citation type="submission" date="2015-01" db="EMBL/GenBank/DDBJ databases">
        <title>Evolutionary Origins and Diversification of the Mycorrhizal Mutualists.</title>
        <authorList>
            <consortium name="DOE Joint Genome Institute"/>
            <consortium name="Mycorrhizal Genomics Consortium"/>
            <person name="Kohler A."/>
            <person name="Kuo A."/>
            <person name="Nagy L.G."/>
            <person name="Floudas D."/>
            <person name="Copeland A."/>
            <person name="Barry K.W."/>
            <person name="Cichocki N."/>
            <person name="Veneault-Fourrey C."/>
            <person name="LaButti K."/>
            <person name="Lindquist E.A."/>
            <person name="Lipzen A."/>
            <person name="Lundell T."/>
            <person name="Morin E."/>
            <person name="Murat C."/>
            <person name="Riley R."/>
            <person name="Ohm R."/>
            <person name="Sun H."/>
            <person name="Tunlid A."/>
            <person name="Henrissat B."/>
            <person name="Grigoriev I.V."/>
            <person name="Hibbett D.S."/>
            <person name="Martin F."/>
        </authorList>
    </citation>
    <scope>NUCLEOTIDE SEQUENCE [LARGE SCALE GENOMIC DNA]</scope>
    <source>
        <strain evidence="2">F 1598</strain>
    </source>
</reference>
<reference evidence="1 2" key="1">
    <citation type="submission" date="2014-04" db="EMBL/GenBank/DDBJ databases">
        <authorList>
            <consortium name="DOE Joint Genome Institute"/>
            <person name="Kuo A."/>
            <person name="Tarkka M."/>
            <person name="Buscot F."/>
            <person name="Kohler A."/>
            <person name="Nagy L.G."/>
            <person name="Floudas D."/>
            <person name="Copeland A."/>
            <person name="Barry K.W."/>
            <person name="Cichocki N."/>
            <person name="Veneault-Fourrey C."/>
            <person name="LaButti K."/>
            <person name="Lindquist E.A."/>
            <person name="Lipzen A."/>
            <person name="Lundell T."/>
            <person name="Morin E."/>
            <person name="Murat C."/>
            <person name="Sun H."/>
            <person name="Tunlid A."/>
            <person name="Henrissat B."/>
            <person name="Grigoriev I.V."/>
            <person name="Hibbett D.S."/>
            <person name="Martin F."/>
            <person name="Nordberg H.P."/>
            <person name="Cantor M.N."/>
            <person name="Hua S.X."/>
        </authorList>
    </citation>
    <scope>NUCLEOTIDE SEQUENCE [LARGE SCALE GENOMIC DNA]</scope>
    <source>
        <strain evidence="1 2">F 1598</strain>
    </source>
</reference>
<dbReference type="EMBL" id="KN832983">
    <property type="protein sequence ID" value="KIM86015.1"/>
    <property type="molecule type" value="Genomic_DNA"/>
</dbReference>
<dbReference type="InParanoid" id="A0A0C3FPE8"/>
<sequence>MQFLVLDGPSLVHRMMDGGTKFGPVLVFSKSPSIHCNTIYRLCAVTDLLTVDFL</sequence>
<keyword evidence="2" id="KW-1185">Reference proteome</keyword>
<proteinExistence type="predicted"/>
<name>A0A0C3FPE8_PILCF</name>
<accession>A0A0C3FPE8</accession>
<gene>
    <name evidence="1" type="ORF">PILCRDRAFT_816561</name>
</gene>
<dbReference type="HOGENOM" id="CLU_3051155_0_0_1"/>